<feature type="region of interest" description="Disordered" evidence="2">
    <location>
        <begin position="474"/>
        <end position="510"/>
    </location>
</feature>
<keyword evidence="5" id="KW-1185">Reference proteome</keyword>
<keyword evidence="1" id="KW-0862">Zinc</keyword>
<feature type="region of interest" description="Disordered" evidence="2">
    <location>
        <begin position="245"/>
        <end position="264"/>
    </location>
</feature>
<feature type="zinc finger region" description="C3H1-type" evidence="1">
    <location>
        <begin position="691"/>
        <end position="718"/>
    </location>
</feature>
<feature type="region of interest" description="Disordered" evidence="2">
    <location>
        <begin position="625"/>
        <end position="689"/>
    </location>
</feature>
<dbReference type="Proteomes" id="UP000036987">
    <property type="component" value="Unassembled WGS sequence"/>
</dbReference>
<dbReference type="PANTHER" id="PTHR36886:SF7">
    <property type="entry name" value="EXPRESSED PROTEIN"/>
    <property type="match status" value="1"/>
</dbReference>
<feature type="compositionally biased region" description="Pro residues" evidence="2">
    <location>
        <begin position="301"/>
        <end position="354"/>
    </location>
</feature>
<dbReference type="OrthoDB" id="1935339at2759"/>
<dbReference type="GO" id="GO:0008270">
    <property type="term" value="F:zinc ion binding"/>
    <property type="evidence" value="ECO:0007669"/>
    <property type="project" value="UniProtKB-KW"/>
</dbReference>
<keyword evidence="1" id="KW-0479">Metal-binding</keyword>
<feature type="compositionally biased region" description="Polar residues" evidence="2">
    <location>
        <begin position="1119"/>
        <end position="1147"/>
    </location>
</feature>
<feature type="region of interest" description="Disordered" evidence="2">
    <location>
        <begin position="867"/>
        <end position="997"/>
    </location>
</feature>
<sequence length="1386" mass="152049">MFGQGNLAPQFRGNGHLPPPLPPQLSMSQSQRPLPPIQFQQGHHQLPPPPPPPFLQGHSQLPPPPPPPFHQGHSQSRVPPPLPFQQGHCQFPPPPFQQGHSQLPPPPPPPNPYYQQGHSQVPPSTQFQQGHTQLPPSHHLQQNPSSAGIPPLRQPPSNGLPPPPPPPPPAQLHPIDQRPHIGIHPSQYPHGLQRPMPPSSGVMGTGQSYMQPPASNYGGAPVVNSYYPYPLPVGTHNFHNVTATATLPSREPPPASQGNVSNTLSLLPPSVIQHIPTPPPPAPIIPESFVLSNVGYSSLTPAPPASQPQPPPPPPPLAPSSPPPPPPSLPSSPPPSLPSSPPPPLSPPPPPPPTSEVEDANDFPRDHYLDDASVGDSLHHNSPQVKAGSIDRTFPKLVVLPSHPIELHGNAIQNIKDSITEQSGLPPHSAAVSSALVNSDMDMDDETGFPYSEDISAPNSPIIIVDDEIGSSRLKTEEVSPSKVTPPVPTDENPFHHIQGYASDDSSEDAGRNYLSDVSPVNVTVLKASPMKAIEVYDNLDSNNTPEMIQAQTYTVPISSSPHKDDKIKELVCHQQDIHSPDDKFEDSECSNDATQQDDSFQHEECKIEDSTALKVDEFGRMVREGVSDSDSDGNRYKMRYARRRKNSNTSPQRRKNKRSRSPSSSPRRTRVRNKSPLSSRHSSGFVKRERSETPQCFNFLRRRCHRGASCRYLHHEHGQYRSQIQENQDILHVSDNQDITCHSYQNTNDSIFVAKENQDTDRASISEDVRKIQEFPSDQVKSFSDIQTPCHEISDRKNTVDFDGDGQKPTPDSSDKDVQDRDYKDNTCEQEQDALLTLEAPKQYAKQDVSQDPEGRVVILAGEQPYQSSPVNYPNSQSVPPPYLQPEYPSITNGCMLSTETHPHDPSTTKSSTERTYLTQTDPTPIGQPSASSVPDHSQPLHSSEMQSYTIPSSGHEPHPSQLPQSTQFPQHIFGSDYNYGVPPQNSVVPPQNSGVPPQTYGVPPQHNIPQHFHFGGSSRPIIPNTSHIPHDSMPLESKFQSMPDYRPSFVNHQVQAFGTSNFVRADQPSHPSISTGTQFSFGHLHSSHSHPIGMEPADPFQQQSFSRGDFHDPGSFHYSQQQFGNPHQPASGTFPNSFGMPNSTSSHFTGATSNIQYGLPGTDIMKTSNVIHFNPFASTFERPMTFGLESTNYGSQSQIVSTVDKYDPLFDSIDATPRLTTTSNHIIDKALVGSSSGVNDELGETATDAEVGVVEDGSPLLGNNLEWSPGNPIDMIDPASGEVDLERVPSPGKSKKSKDSRFTKLFKVAVADFVKEVLKPSWRQGNLSKEAFKTIVKKTVDKVSSTMPSHHVPKTKDKIDQYVESSQKKLTKLVMGYVDKYVKM</sequence>
<feature type="compositionally biased region" description="Polar residues" evidence="2">
    <location>
        <begin position="867"/>
        <end position="879"/>
    </location>
</feature>
<evidence type="ECO:0000259" key="3">
    <source>
        <dbReference type="PROSITE" id="PS50103"/>
    </source>
</evidence>
<protein>
    <recommendedName>
        <fullName evidence="3">C3H1-type domain-containing protein</fullName>
    </recommendedName>
</protein>
<dbReference type="EMBL" id="LFYR01002138">
    <property type="protein sequence ID" value="KMZ56738.1"/>
    <property type="molecule type" value="Genomic_DNA"/>
</dbReference>
<evidence type="ECO:0000256" key="1">
    <source>
        <dbReference type="PROSITE-ProRule" id="PRU00723"/>
    </source>
</evidence>
<gene>
    <name evidence="4" type="ORF">ZOSMA_91G00040</name>
</gene>
<feature type="compositionally biased region" description="Low complexity" evidence="2">
    <location>
        <begin position="983"/>
        <end position="995"/>
    </location>
</feature>
<feature type="domain" description="C3H1-type" evidence="3">
    <location>
        <begin position="691"/>
        <end position="718"/>
    </location>
</feature>
<dbReference type="InterPro" id="IPR000571">
    <property type="entry name" value="Znf_CCCH"/>
</dbReference>
<reference evidence="5" key="1">
    <citation type="journal article" date="2016" name="Nature">
        <title>The genome of the seagrass Zostera marina reveals angiosperm adaptation to the sea.</title>
        <authorList>
            <person name="Olsen J.L."/>
            <person name="Rouze P."/>
            <person name="Verhelst B."/>
            <person name="Lin Y.-C."/>
            <person name="Bayer T."/>
            <person name="Collen J."/>
            <person name="Dattolo E."/>
            <person name="De Paoli E."/>
            <person name="Dittami S."/>
            <person name="Maumus F."/>
            <person name="Michel G."/>
            <person name="Kersting A."/>
            <person name="Lauritano C."/>
            <person name="Lohaus R."/>
            <person name="Toepel M."/>
            <person name="Tonon T."/>
            <person name="Vanneste K."/>
            <person name="Amirebrahimi M."/>
            <person name="Brakel J."/>
            <person name="Bostroem C."/>
            <person name="Chovatia M."/>
            <person name="Grimwood J."/>
            <person name="Jenkins J.W."/>
            <person name="Jueterbock A."/>
            <person name="Mraz A."/>
            <person name="Stam W.T."/>
            <person name="Tice H."/>
            <person name="Bornberg-Bauer E."/>
            <person name="Green P.J."/>
            <person name="Pearson G.A."/>
            <person name="Procaccini G."/>
            <person name="Duarte C.M."/>
            <person name="Schmutz J."/>
            <person name="Reusch T.B.H."/>
            <person name="Van de Peer Y."/>
        </authorList>
    </citation>
    <scope>NUCLEOTIDE SEQUENCE [LARGE SCALE GENOMIC DNA]</scope>
    <source>
        <strain evidence="5">cv. Finnish</strain>
    </source>
</reference>
<feature type="region of interest" description="Disordered" evidence="2">
    <location>
        <begin position="1114"/>
        <end position="1147"/>
    </location>
</feature>
<accession>A0A0K9NJE7</accession>
<feature type="region of interest" description="Disordered" evidence="2">
    <location>
        <begin position="793"/>
        <end position="826"/>
    </location>
</feature>
<organism evidence="4 5">
    <name type="scientific">Zostera marina</name>
    <name type="common">Eelgrass</name>
    <dbReference type="NCBI Taxonomy" id="29655"/>
    <lineage>
        <taxon>Eukaryota</taxon>
        <taxon>Viridiplantae</taxon>
        <taxon>Streptophyta</taxon>
        <taxon>Embryophyta</taxon>
        <taxon>Tracheophyta</taxon>
        <taxon>Spermatophyta</taxon>
        <taxon>Magnoliopsida</taxon>
        <taxon>Liliopsida</taxon>
        <taxon>Zosteraceae</taxon>
        <taxon>Zostera</taxon>
    </lineage>
</organism>
<proteinExistence type="predicted"/>
<dbReference type="Pfam" id="PF23030">
    <property type="entry name" value="SCAF11-like_C"/>
    <property type="match status" value="1"/>
</dbReference>
<feature type="compositionally biased region" description="Basic and acidic residues" evidence="2">
    <location>
        <begin position="814"/>
        <end position="826"/>
    </location>
</feature>
<feature type="region of interest" description="Disordered" evidence="2">
    <location>
        <begin position="1"/>
        <end position="221"/>
    </location>
</feature>
<feature type="compositionally biased region" description="Polar residues" evidence="2">
    <location>
        <begin position="113"/>
        <end position="146"/>
    </location>
</feature>
<feature type="compositionally biased region" description="Basic residues" evidence="2">
    <location>
        <begin position="637"/>
        <end position="661"/>
    </location>
</feature>
<feature type="compositionally biased region" description="Polar residues" evidence="2">
    <location>
        <begin position="909"/>
        <end position="954"/>
    </location>
</feature>
<evidence type="ECO:0000313" key="5">
    <source>
        <dbReference type="Proteomes" id="UP000036987"/>
    </source>
</evidence>
<evidence type="ECO:0000313" key="4">
    <source>
        <dbReference type="EMBL" id="KMZ56738.1"/>
    </source>
</evidence>
<feature type="compositionally biased region" description="Polar residues" evidence="2">
    <location>
        <begin position="891"/>
        <end position="901"/>
    </location>
</feature>
<dbReference type="InterPro" id="IPR057031">
    <property type="entry name" value="SFR19-like_C"/>
</dbReference>
<feature type="compositionally biased region" description="Polar residues" evidence="2">
    <location>
        <begin position="205"/>
        <end position="214"/>
    </location>
</feature>
<feature type="compositionally biased region" description="Low complexity" evidence="2">
    <location>
        <begin position="24"/>
        <end position="45"/>
    </location>
</feature>
<feature type="region of interest" description="Disordered" evidence="2">
    <location>
        <begin position="300"/>
        <end position="391"/>
    </location>
</feature>
<dbReference type="InterPro" id="IPR052650">
    <property type="entry name" value="Zinc_finger_CCCH"/>
</dbReference>
<evidence type="ECO:0000256" key="2">
    <source>
        <dbReference type="SAM" id="MobiDB-lite"/>
    </source>
</evidence>
<feature type="region of interest" description="Disordered" evidence="2">
    <location>
        <begin position="580"/>
        <end position="606"/>
    </location>
</feature>
<dbReference type="PANTHER" id="PTHR36886">
    <property type="entry name" value="PROTEIN FRIGIDA-ESSENTIAL 1"/>
    <property type="match status" value="1"/>
</dbReference>
<name>A0A0K9NJE7_ZOSMR</name>
<feature type="compositionally biased region" description="Pro residues" evidence="2">
    <location>
        <begin position="152"/>
        <end position="171"/>
    </location>
</feature>
<dbReference type="STRING" id="29655.A0A0K9NJE7"/>
<dbReference type="PROSITE" id="PS50103">
    <property type="entry name" value="ZF_C3H1"/>
    <property type="match status" value="1"/>
</dbReference>
<keyword evidence="1" id="KW-0863">Zinc-finger</keyword>
<feature type="compositionally biased region" description="Pro residues" evidence="2">
    <location>
        <begin position="103"/>
        <end position="112"/>
    </location>
</feature>
<dbReference type="OMA" id="YQQAPPH"/>
<comment type="caution">
    <text evidence="4">The sequence shown here is derived from an EMBL/GenBank/DDBJ whole genome shotgun (WGS) entry which is preliminary data.</text>
</comment>